<protein>
    <submittedName>
        <fullName evidence="2">Uncharacterized protein</fullName>
    </submittedName>
</protein>
<name>A0ABQ7YIJ1_BRANA</name>
<proteinExistence type="predicted"/>
<reference evidence="2 3" key="1">
    <citation type="submission" date="2021-05" db="EMBL/GenBank/DDBJ databases">
        <title>Genome Assembly of Synthetic Allotetraploid Brassica napus Reveals Homoeologous Exchanges between Subgenomes.</title>
        <authorList>
            <person name="Davis J.T."/>
        </authorList>
    </citation>
    <scope>NUCLEOTIDE SEQUENCE [LARGE SCALE GENOMIC DNA]</scope>
    <source>
        <strain evidence="3">cv. Da-Ae</strain>
        <tissue evidence="2">Seedling</tissue>
    </source>
</reference>
<evidence type="ECO:0000313" key="3">
    <source>
        <dbReference type="Proteomes" id="UP000824890"/>
    </source>
</evidence>
<dbReference type="EMBL" id="JAGKQM010000017">
    <property type="protein sequence ID" value="KAH0867554.1"/>
    <property type="molecule type" value="Genomic_DNA"/>
</dbReference>
<evidence type="ECO:0000256" key="1">
    <source>
        <dbReference type="SAM" id="MobiDB-lite"/>
    </source>
</evidence>
<gene>
    <name evidence="2" type="ORF">HID58_074576</name>
</gene>
<sequence length="190" mass="21021">MVPKVGYHSYTKDTGVEVSRTGWDQVELAGRADSRDGRTRRRAQPHDGSARRRDGSSVASSHLRCRRVCLGGSRSPDVFFASPVCLCGLAFIRKYMALAIELERMALYMSCVSGSRDEISVWRVFPFLGWIFLETVVREVPSNLTRVCLLLNVASGWLETFSQQVRGMGSWIYGLSHSDLGSPVISGGDA</sequence>
<comment type="caution">
    <text evidence="2">The sequence shown here is derived from an EMBL/GenBank/DDBJ whole genome shotgun (WGS) entry which is preliminary data.</text>
</comment>
<feature type="region of interest" description="Disordered" evidence="1">
    <location>
        <begin position="32"/>
        <end position="55"/>
    </location>
</feature>
<evidence type="ECO:0000313" key="2">
    <source>
        <dbReference type="EMBL" id="KAH0867554.1"/>
    </source>
</evidence>
<keyword evidence="3" id="KW-1185">Reference proteome</keyword>
<organism evidence="2 3">
    <name type="scientific">Brassica napus</name>
    <name type="common">Rape</name>
    <dbReference type="NCBI Taxonomy" id="3708"/>
    <lineage>
        <taxon>Eukaryota</taxon>
        <taxon>Viridiplantae</taxon>
        <taxon>Streptophyta</taxon>
        <taxon>Embryophyta</taxon>
        <taxon>Tracheophyta</taxon>
        <taxon>Spermatophyta</taxon>
        <taxon>Magnoliopsida</taxon>
        <taxon>eudicotyledons</taxon>
        <taxon>Gunneridae</taxon>
        <taxon>Pentapetalae</taxon>
        <taxon>rosids</taxon>
        <taxon>malvids</taxon>
        <taxon>Brassicales</taxon>
        <taxon>Brassicaceae</taxon>
        <taxon>Brassiceae</taxon>
        <taxon>Brassica</taxon>
    </lineage>
</organism>
<dbReference type="Proteomes" id="UP000824890">
    <property type="component" value="Unassembled WGS sequence"/>
</dbReference>
<accession>A0ABQ7YIJ1</accession>
<feature type="compositionally biased region" description="Basic and acidic residues" evidence="1">
    <location>
        <begin position="44"/>
        <end position="55"/>
    </location>
</feature>